<dbReference type="Gene3D" id="3.40.50.720">
    <property type="entry name" value="NAD(P)-binding Rossmann-like Domain"/>
    <property type="match status" value="1"/>
</dbReference>
<keyword evidence="4" id="KW-1185">Reference proteome</keyword>
<comment type="similarity">
    <text evidence="1">Belongs to the short-chain dehydrogenases/reductases (SDR) family.</text>
</comment>
<dbReference type="Proteomes" id="UP000598174">
    <property type="component" value="Unassembled WGS sequence"/>
</dbReference>
<protein>
    <submittedName>
        <fullName evidence="3">Short-chain dehydrogenase</fullName>
    </submittedName>
</protein>
<dbReference type="InterPro" id="IPR002347">
    <property type="entry name" value="SDR_fam"/>
</dbReference>
<dbReference type="AlphaFoldDB" id="A0A919JBI2"/>
<dbReference type="EMBL" id="BOMM01000080">
    <property type="protein sequence ID" value="GIE16254.1"/>
    <property type="molecule type" value="Genomic_DNA"/>
</dbReference>
<dbReference type="NCBIfam" id="NF004846">
    <property type="entry name" value="PRK06197.1"/>
    <property type="match status" value="1"/>
</dbReference>
<dbReference type="PANTHER" id="PTHR24320:SF148">
    <property type="entry name" value="NAD(P)-BINDING ROSSMANN-FOLD SUPERFAMILY PROTEIN"/>
    <property type="match status" value="1"/>
</dbReference>
<evidence type="ECO:0000256" key="2">
    <source>
        <dbReference type="ARBA" id="ARBA00023002"/>
    </source>
</evidence>
<evidence type="ECO:0000313" key="3">
    <source>
        <dbReference type="EMBL" id="GIE16254.1"/>
    </source>
</evidence>
<dbReference type="RefSeq" id="WP_203822595.1">
    <property type="nucleotide sequence ID" value="NZ_BAAABP010000012.1"/>
</dbReference>
<evidence type="ECO:0000256" key="1">
    <source>
        <dbReference type="ARBA" id="ARBA00006484"/>
    </source>
</evidence>
<dbReference type="PRINTS" id="PR00081">
    <property type="entry name" value="GDHRDH"/>
</dbReference>
<comment type="caution">
    <text evidence="3">The sequence shown here is derived from an EMBL/GenBank/DDBJ whole genome shotgun (WGS) entry which is preliminary data.</text>
</comment>
<name>A0A919JBI2_9ACTN</name>
<dbReference type="GO" id="GO:0016491">
    <property type="term" value="F:oxidoreductase activity"/>
    <property type="evidence" value="ECO:0007669"/>
    <property type="project" value="UniProtKB-KW"/>
</dbReference>
<organism evidence="3 4">
    <name type="scientific">Paractinoplanes ferrugineus</name>
    <dbReference type="NCBI Taxonomy" id="113564"/>
    <lineage>
        <taxon>Bacteria</taxon>
        <taxon>Bacillati</taxon>
        <taxon>Actinomycetota</taxon>
        <taxon>Actinomycetes</taxon>
        <taxon>Micromonosporales</taxon>
        <taxon>Micromonosporaceae</taxon>
        <taxon>Paractinoplanes</taxon>
    </lineage>
</organism>
<evidence type="ECO:0000313" key="4">
    <source>
        <dbReference type="Proteomes" id="UP000598174"/>
    </source>
</evidence>
<accession>A0A919JBI2</accession>
<gene>
    <name evidence="3" type="ORF">Afe05nite_80940</name>
</gene>
<proteinExistence type="inferred from homology"/>
<dbReference type="Pfam" id="PF00106">
    <property type="entry name" value="adh_short"/>
    <property type="match status" value="1"/>
</dbReference>
<dbReference type="CDD" id="cd05327">
    <property type="entry name" value="retinol-DH_like_SDR_c_like"/>
    <property type="match status" value="1"/>
</dbReference>
<dbReference type="PANTHER" id="PTHR24320">
    <property type="entry name" value="RETINOL DEHYDROGENASE"/>
    <property type="match status" value="1"/>
</dbReference>
<reference evidence="3" key="1">
    <citation type="submission" date="2021-01" db="EMBL/GenBank/DDBJ databases">
        <title>Whole genome shotgun sequence of Actinoplanes ferrugineus NBRC 15555.</title>
        <authorList>
            <person name="Komaki H."/>
            <person name="Tamura T."/>
        </authorList>
    </citation>
    <scope>NUCLEOTIDE SEQUENCE</scope>
    <source>
        <strain evidence="3">NBRC 15555</strain>
    </source>
</reference>
<sequence>MAGRPTESAPLAGVTAVVTGANSGIGYHTALGLARRGAHVTLVCRDRLRADEARRSMLRAAPAADLKVALADLSVLASVRELAAALSEQGSRLDLLVNNAGIMGGPRRLSPDGYELQFATNYLGHFALTGLLCPALYRSHRPRVVSLISLSTRMVKAPAFDPTGTGYDKFGAYNQSKLANLMFAQELDRRAGPAGLTSVAAHPGFADTEIQFKGVRLDGGKGERPLRIATALLAQSASAGAEAVLHAATAPGVVGGAVYGPTGLAQMRGRPGEVAPARAAADAAAAARLFDMSEELTGVSFGLAAAH</sequence>
<dbReference type="InterPro" id="IPR036291">
    <property type="entry name" value="NAD(P)-bd_dom_sf"/>
</dbReference>
<keyword evidence="2" id="KW-0560">Oxidoreductase</keyword>
<dbReference type="SUPFAM" id="SSF51735">
    <property type="entry name" value="NAD(P)-binding Rossmann-fold domains"/>
    <property type="match status" value="1"/>
</dbReference>